<evidence type="ECO:0000313" key="10">
    <source>
        <dbReference type="EMBL" id="AIU72049.1"/>
    </source>
</evidence>
<dbReference type="InterPro" id="IPR014710">
    <property type="entry name" value="RmlC-like_jellyroll"/>
</dbReference>
<dbReference type="OrthoDB" id="2547276at2"/>
<dbReference type="GO" id="GO:0005737">
    <property type="term" value="C:cytoplasm"/>
    <property type="evidence" value="ECO:0007669"/>
    <property type="project" value="UniProtKB-SubCell"/>
</dbReference>
<dbReference type="PANTHER" id="PTHR43280:SF13">
    <property type="entry name" value="HTH-TYPE TRANSCRIPTIONAL ACTIVATOR RHAR"/>
    <property type="match status" value="1"/>
</dbReference>
<dbReference type="NCBIfam" id="NF010026">
    <property type="entry name" value="PRK13501.1"/>
    <property type="match status" value="1"/>
</dbReference>
<dbReference type="Gene3D" id="1.10.10.60">
    <property type="entry name" value="Homeodomain-like"/>
    <property type="match status" value="1"/>
</dbReference>
<dbReference type="GeneID" id="56890875"/>
<dbReference type="PANTHER" id="PTHR43280">
    <property type="entry name" value="ARAC-FAMILY TRANSCRIPTIONAL REGULATOR"/>
    <property type="match status" value="1"/>
</dbReference>
<dbReference type="eggNOG" id="COG4977">
    <property type="taxonomic scope" value="Bacteria"/>
</dbReference>
<dbReference type="GO" id="GO:0045893">
    <property type="term" value="P:positive regulation of DNA-templated transcription"/>
    <property type="evidence" value="ECO:0007669"/>
    <property type="project" value="UniProtKB-UniRule"/>
</dbReference>
<dbReference type="InterPro" id="IPR018062">
    <property type="entry name" value="HTH_AraC-typ_CS"/>
</dbReference>
<evidence type="ECO:0000259" key="9">
    <source>
        <dbReference type="PROSITE" id="PS01124"/>
    </source>
</evidence>
<dbReference type="PATRIC" id="fig|1453496.5.peg.1269"/>
<gene>
    <name evidence="8" type="primary">rhaR</name>
    <name evidence="10" type="ORF">AT03_06335</name>
</gene>
<evidence type="ECO:0000256" key="3">
    <source>
        <dbReference type="ARBA" id="ARBA00023015"/>
    </source>
</evidence>
<keyword evidence="6 8" id="KW-0804">Transcription</keyword>
<dbReference type="eggNOG" id="COG1917">
    <property type="taxonomic scope" value="Bacteria"/>
</dbReference>
<dbReference type="InterPro" id="IPR018060">
    <property type="entry name" value="HTH_AraC"/>
</dbReference>
<keyword evidence="5 8" id="KW-0010">Activator</keyword>
<accession>A0A097QZY4</accession>
<dbReference type="RefSeq" id="WP_025800613.1">
    <property type="nucleotide sequence ID" value="NZ_CP009706.1"/>
</dbReference>
<dbReference type="Proteomes" id="UP000029986">
    <property type="component" value="Chromosome"/>
</dbReference>
<feature type="site" description="Interaction with sigma-70" evidence="8">
    <location>
        <position position="246"/>
    </location>
</feature>
<dbReference type="Gene3D" id="2.60.120.10">
    <property type="entry name" value="Jelly Rolls"/>
    <property type="match status" value="1"/>
</dbReference>
<dbReference type="KEGG" id="hav:AT03_06335"/>
<evidence type="ECO:0000256" key="8">
    <source>
        <dbReference type="HAMAP-Rule" id="MF_01533"/>
    </source>
</evidence>
<sequence length="286" mass="33270">MRKPLVLENRDYFPSEQMPVAVADRYPQQVFAEHSHQFCEIVIVWRGNGLHVLNDRPYRITCGDIFYINAEDCHSYESVNDLVLDNIIYCPERLRLNAQWNLLLPPFDESTRQNHWRLSTGGLAQARPIIAQLAQESRKTDALSIQLTEALLLQLAIVLKRYRYTAESVYLLPAGEQLDLLMASLQGGLDSHFDLSAFCAEHQLVERSLKQLFRQQTGMSISHYLRQLRLCQAKRLLRRSDYRISEIATRCGFEDSNYFSVVFTRDAGLTPREYRQRFVTEPERVI</sequence>
<dbReference type="InterPro" id="IPR023699">
    <property type="entry name" value="Tscrpt_act_RhaR"/>
</dbReference>
<comment type="subcellular location">
    <subcellularLocation>
        <location evidence="8">Cytoplasm</location>
    </subcellularLocation>
</comment>
<dbReference type="GO" id="GO:0043565">
    <property type="term" value="F:sequence-specific DNA binding"/>
    <property type="evidence" value="ECO:0007669"/>
    <property type="project" value="InterPro"/>
</dbReference>
<dbReference type="AlphaFoldDB" id="A0A097QZY4"/>
<dbReference type="PROSITE" id="PS00041">
    <property type="entry name" value="HTH_ARAC_FAMILY_1"/>
    <property type="match status" value="1"/>
</dbReference>
<dbReference type="InterPro" id="IPR003313">
    <property type="entry name" value="AraC-bd"/>
</dbReference>
<name>A0A097QZY4_HAFAL</name>
<keyword evidence="7 8" id="KW-0684">Rhamnose metabolism</keyword>
<feature type="domain" description="HTH araC/xylS-type" evidence="9">
    <location>
        <begin position="179"/>
        <end position="277"/>
    </location>
</feature>
<evidence type="ECO:0000256" key="6">
    <source>
        <dbReference type="ARBA" id="ARBA00023163"/>
    </source>
</evidence>
<dbReference type="InterPro" id="IPR011051">
    <property type="entry name" value="RmlC_Cupin_sf"/>
</dbReference>
<evidence type="ECO:0000256" key="5">
    <source>
        <dbReference type="ARBA" id="ARBA00023159"/>
    </source>
</evidence>
<dbReference type="HAMAP" id="MF_01533">
    <property type="entry name" value="HTH_type_RhaR"/>
    <property type="match status" value="1"/>
</dbReference>
<dbReference type="PRINTS" id="PR00032">
    <property type="entry name" value="HTHARAC"/>
</dbReference>
<keyword evidence="3 8" id="KW-0805">Transcription regulation</keyword>
<evidence type="ECO:0000256" key="4">
    <source>
        <dbReference type="ARBA" id="ARBA00023125"/>
    </source>
</evidence>
<evidence type="ECO:0000256" key="7">
    <source>
        <dbReference type="ARBA" id="ARBA00023308"/>
    </source>
</evidence>
<dbReference type="SMART" id="SM00342">
    <property type="entry name" value="HTH_ARAC"/>
    <property type="match status" value="1"/>
</dbReference>
<dbReference type="SUPFAM" id="SSF51182">
    <property type="entry name" value="RmlC-like cupins"/>
    <property type="match status" value="1"/>
</dbReference>
<dbReference type="EMBL" id="CP009706">
    <property type="protein sequence ID" value="AIU72049.1"/>
    <property type="molecule type" value="Genomic_DNA"/>
</dbReference>
<proteinExistence type="inferred from homology"/>
<evidence type="ECO:0000256" key="1">
    <source>
        <dbReference type="ARBA" id="ARBA00022490"/>
    </source>
</evidence>
<dbReference type="CDD" id="cd06977">
    <property type="entry name" value="cupin_RhaR_RhaS-like_N"/>
    <property type="match status" value="1"/>
</dbReference>
<comment type="function">
    <text evidence="8">Activates expression of the rhaSR operon in response to L-rhamnose.</text>
</comment>
<comment type="subunit">
    <text evidence="8">Binds DNA as a dimer.</text>
</comment>
<evidence type="ECO:0000313" key="11">
    <source>
        <dbReference type="Proteomes" id="UP000029986"/>
    </source>
</evidence>
<dbReference type="HOGENOM" id="CLU_000445_88_5_6"/>
<keyword evidence="2 8" id="KW-0677">Repeat</keyword>
<keyword evidence="4 8" id="KW-0238">DNA-binding</keyword>
<dbReference type="Pfam" id="PF12833">
    <property type="entry name" value="HTH_18"/>
    <property type="match status" value="1"/>
</dbReference>
<dbReference type="GO" id="GO:0003700">
    <property type="term" value="F:DNA-binding transcription factor activity"/>
    <property type="evidence" value="ECO:0007669"/>
    <property type="project" value="UniProtKB-UniRule"/>
</dbReference>
<reference evidence="10 11" key="1">
    <citation type="journal article" date="2014" name="Gut Pathog.">
        <title>Gene clusters of Hafnia alvei strain FB1 important in survival and pathogenesis: a draft genome perspective.</title>
        <authorList>
            <person name="Tan J.Y."/>
            <person name="Yin W.F."/>
            <person name="Chan K.G."/>
        </authorList>
    </citation>
    <scope>NUCLEOTIDE SEQUENCE [LARGE SCALE GENOMIC DNA]</scope>
    <source>
        <strain evidence="10 11">FB1</strain>
    </source>
</reference>
<dbReference type="InterPro" id="IPR020449">
    <property type="entry name" value="Tscrpt_reg_AraC-type_HTH"/>
</dbReference>
<dbReference type="InterPro" id="IPR047220">
    <property type="entry name" value="RhaR_RhaS-like_N"/>
</dbReference>
<keyword evidence="11" id="KW-1185">Reference proteome</keyword>
<evidence type="ECO:0000256" key="2">
    <source>
        <dbReference type="ARBA" id="ARBA00022737"/>
    </source>
</evidence>
<dbReference type="SUPFAM" id="SSF46689">
    <property type="entry name" value="Homeodomain-like"/>
    <property type="match status" value="1"/>
</dbReference>
<protein>
    <recommendedName>
        <fullName evidence="8">HTH-type transcriptional activator RhaR</fullName>
    </recommendedName>
    <alternativeName>
        <fullName evidence="8">L-rhamnose operon transcriptional activator RhaR</fullName>
    </alternativeName>
</protein>
<keyword evidence="1 8" id="KW-0963">Cytoplasm</keyword>
<dbReference type="InterPro" id="IPR009057">
    <property type="entry name" value="Homeodomain-like_sf"/>
</dbReference>
<organism evidence="10 11">
    <name type="scientific">Hafnia alvei FB1</name>
    <dbReference type="NCBI Taxonomy" id="1453496"/>
    <lineage>
        <taxon>Bacteria</taxon>
        <taxon>Pseudomonadati</taxon>
        <taxon>Pseudomonadota</taxon>
        <taxon>Gammaproteobacteria</taxon>
        <taxon>Enterobacterales</taxon>
        <taxon>Hafniaceae</taxon>
        <taxon>Hafnia</taxon>
    </lineage>
</organism>
<dbReference type="Pfam" id="PF02311">
    <property type="entry name" value="AraC_binding"/>
    <property type="match status" value="1"/>
</dbReference>
<dbReference type="PROSITE" id="PS01124">
    <property type="entry name" value="HTH_ARAC_FAMILY_2"/>
    <property type="match status" value="1"/>
</dbReference>